<dbReference type="AlphaFoldDB" id="G2NUC6"/>
<evidence type="ECO:0000259" key="4">
    <source>
        <dbReference type="PROSITE" id="PS50995"/>
    </source>
</evidence>
<dbReference type="HOGENOM" id="CLU_083287_27_8_11"/>
<dbReference type="InterPro" id="IPR000835">
    <property type="entry name" value="HTH_MarR-typ"/>
</dbReference>
<name>G2NUC6_STRV4</name>
<protein>
    <submittedName>
        <fullName evidence="5">Transcriptional regulator, MarR family</fullName>
    </submittedName>
</protein>
<dbReference type="PANTHER" id="PTHR33164:SF99">
    <property type="entry name" value="MARR FAMILY REGULATORY PROTEIN"/>
    <property type="match status" value="1"/>
</dbReference>
<reference evidence="5" key="1">
    <citation type="submission" date="2011-08" db="EMBL/GenBank/DDBJ databases">
        <title>Complete sequence of chromosome of Streptomyces violaceusniger Tu 4113.</title>
        <authorList>
            <consortium name="US DOE Joint Genome Institute"/>
            <person name="Lucas S."/>
            <person name="Han J."/>
            <person name="Lapidus A."/>
            <person name="Cheng J.-F."/>
            <person name="Goodwin L."/>
            <person name="Pitluck S."/>
            <person name="Peters L."/>
            <person name="Ivanova N."/>
            <person name="Daligault H."/>
            <person name="Detter J.C."/>
            <person name="Han C."/>
            <person name="Tapia R."/>
            <person name="Land M."/>
            <person name="Hauser L."/>
            <person name="Kyrpides N."/>
            <person name="Ivanova N."/>
            <person name="Pagani I."/>
            <person name="Hagen A."/>
            <person name="Katz L."/>
            <person name="Fiedler H.-P."/>
            <person name="Keasling J."/>
            <person name="Fortman J."/>
            <person name="Woyke T."/>
        </authorList>
    </citation>
    <scope>NUCLEOTIDE SEQUENCE [LARGE SCALE GENOMIC DNA]</scope>
    <source>
        <strain evidence="5">Tu 4113</strain>
    </source>
</reference>
<dbReference type="KEGG" id="svl:Strvi_4736"/>
<organism evidence="5 6">
    <name type="scientific">Streptomyces violaceusniger (strain Tu 4113)</name>
    <dbReference type="NCBI Taxonomy" id="653045"/>
    <lineage>
        <taxon>Bacteria</taxon>
        <taxon>Bacillati</taxon>
        <taxon>Actinomycetota</taxon>
        <taxon>Actinomycetes</taxon>
        <taxon>Kitasatosporales</taxon>
        <taxon>Streptomycetaceae</taxon>
        <taxon>Streptomyces</taxon>
        <taxon>Streptomyces violaceusniger group</taxon>
    </lineage>
</organism>
<dbReference type="PANTHER" id="PTHR33164">
    <property type="entry name" value="TRANSCRIPTIONAL REGULATOR, MARR FAMILY"/>
    <property type="match status" value="1"/>
</dbReference>
<dbReference type="EMBL" id="CP002994">
    <property type="protein sequence ID" value="AEM84304.1"/>
    <property type="molecule type" value="Genomic_DNA"/>
</dbReference>
<dbReference type="PROSITE" id="PS01117">
    <property type="entry name" value="HTH_MARR_1"/>
    <property type="match status" value="1"/>
</dbReference>
<accession>G2NUC6</accession>
<dbReference type="Proteomes" id="UP000008703">
    <property type="component" value="Chromosome"/>
</dbReference>
<evidence type="ECO:0000313" key="6">
    <source>
        <dbReference type="Proteomes" id="UP000008703"/>
    </source>
</evidence>
<dbReference type="eggNOG" id="COG1846">
    <property type="taxonomic scope" value="Bacteria"/>
</dbReference>
<dbReference type="GO" id="GO:0006950">
    <property type="term" value="P:response to stress"/>
    <property type="evidence" value="ECO:0007669"/>
    <property type="project" value="TreeGrafter"/>
</dbReference>
<dbReference type="SMART" id="SM00347">
    <property type="entry name" value="HTH_MARR"/>
    <property type="match status" value="1"/>
</dbReference>
<dbReference type="SUPFAM" id="SSF46785">
    <property type="entry name" value="Winged helix' DNA-binding domain"/>
    <property type="match status" value="1"/>
</dbReference>
<dbReference type="InterPro" id="IPR023187">
    <property type="entry name" value="Tscrpt_reg_MarR-type_CS"/>
</dbReference>
<dbReference type="InterPro" id="IPR036390">
    <property type="entry name" value="WH_DNA-bd_sf"/>
</dbReference>
<evidence type="ECO:0000256" key="3">
    <source>
        <dbReference type="ARBA" id="ARBA00023163"/>
    </source>
</evidence>
<proteinExistence type="predicted"/>
<gene>
    <name evidence="5" type="ORF">Strvi_4736</name>
</gene>
<keyword evidence="1" id="KW-0805">Transcription regulation</keyword>
<keyword evidence="2" id="KW-0238">DNA-binding</keyword>
<feature type="domain" description="HTH marR-type" evidence="4">
    <location>
        <begin position="41"/>
        <end position="171"/>
    </location>
</feature>
<dbReference type="GO" id="GO:0003677">
    <property type="term" value="F:DNA binding"/>
    <property type="evidence" value="ECO:0007669"/>
    <property type="project" value="UniProtKB-KW"/>
</dbReference>
<dbReference type="GO" id="GO:0003700">
    <property type="term" value="F:DNA-binding transcription factor activity"/>
    <property type="evidence" value="ECO:0007669"/>
    <property type="project" value="InterPro"/>
</dbReference>
<evidence type="ECO:0000256" key="1">
    <source>
        <dbReference type="ARBA" id="ARBA00023015"/>
    </source>
</evidence>
<evidence type="ECO:0000256" key="2">
    <source>
        <dbReference type="ARBA" id="ARBA00023125"/>
    </source>
</evidence>
<dbReference type="InterPro" id="IPR039422">
    <property type="entry name" value="MarR/SlyA-like"/>
</dbReference>
<dbReference type="Gene3D" id="1.10.10.10">
    <property type="entry name" value="Winged helix-like DNA-binding domain superfamily/Winged helix DNA-binding domain"/>
    <property type="match status" value="1"/>
</dbReference>
<sequence length="181" mass="20412">MPLGSGGGYVLLWAGSAEYAWEFQLLEFPCTLVVVDDARLSEQLIDYLFAVRTQVHGELKDLAREAGLTDTQTDVLWRLSREEETTARRLADRLQCDASTATSMIDRLEKRGLVRRVPHPGDRRAKFIQLTPEGCDLRDRVVEHTLEHSPFARLDRESRLRLHALLREVVDGAASAGEATQ</sequence>
<dbReference type="InterPro" id="IPR036388">
    <property type="entry name" value="WH-like_DNA-bd_sf"/>
</dbReference>
<dbReference type="Pfam" id="PF01047">
    <property type="entry name" value="MarR"/>
    <property type="match status" value="1"/>
</dbReference>
<keyword evidence="3" id="KW-0804">Transcription</keyword>
<evidence type="ECO:0000313" key="5">
    <source>
        <dbReference type="EMBL" id="AEM84304.1"/>
    </source>
</evidence>
<dbReference type="PRINTS" id="PR00598">
    <property type="entry name" value="HTHMARR"/>
</dbReference>
<keyword evidence="6" id="KW-1185">Reference proteome</keyword>
<dbReference type="PROSITE" id="PS50995">
    <property type="entry name" value="HTH_MARR_2"/>
    <property type="match status" value="1"/>
</dbReference>